<dbReference type="EMBL" id="GG679756">
    <property type="protein sequence ID" value="EER07770.1"/>
    <property type="molecule type" value="Genomic_DNA"/>
</dbReference>
<gene>
    <name evidence="1" type="ORF">Pmar_PMAR029062</name>
</gene>
<dbReference type="PANTHER" id="PTHR35179:SF2">
    <property type="entry name" value="START DOMAIN-CONTAINING PROTEIN"/>
    <property type="match status" value="1"/>
</dbReference>
<dbReference type="AlphaFoldDB" id="C5L6E3"/>
<dbReference type="Proteomes" id="UP000007800">
    <property type="component" value="Unassembled WGS sequence"/>
</dbReference>
<name>C5L6E3_PERM5</name>
<dbReference type="OrthoDB" id="420564at2759"/>
<dbReference type="OMA" id="DEWILCK"/>
<organism evidence="2">
    <name type="scientific">Perkinsus marinus (strain ATCC 50983 / TXsc)</name>
    <dbReference type="NCBI Taxonomy" id="423536"/>
    <lineage>
        <taxon>Eukaryota</taxon>
        <taxon>Sar</taxon>
        <taxon>Alveolata</taxon>
        <taxon>Perkinsozoa</taxon>
        <taxon>Perkinsea</taxon>
        <taxon>Perkinsida</taxon>
        <taxon>Perkinsidae</taxon>
        <taxon>Perkinsus</taxon>
    </lineage>
</organism>
<accession>C5L6E3</accession>
<dbReference type="InParanoid" id="C5L6E3"/>
<dbReference type="PANTHER" id="PTHR35179">
    <property type="entry name" value="PROTEIN CBG02620"/>
    <property type="match status" value="1"/>
</dbReference>
<dbReference type="RefSeq" id="XP_002775954.1">
    <property type="nucleotide sequence ID" value="XM_002775908.1"/>
</dbReference>
<sequence>MVVLLFREGNSKLEWDIANPMESVFHAVAICDPEFDWSSVDLVTDRNNLRKLLKLVDPVQSKPFFPGAEEGFAILADVPAGKRPVVFTAHREGLERINRGFGASFEEHVTVAPKGTASFEEYHRLVLLTIDRLRILVRTEVDAVLNDSGDEASLKDWILCKGSDTMHYRAFGKFNAEETVVELKSKSAFFPDFQWRATFYQMLLGKADKMVLGWHTRGLFKPPTEYSISQIRSKVEDDVDKRIRQLGALLQRLVDTLKGEEMPKALELTWEGRLSDLIIEAGNVTNPTGVSETCRFVESFIE</sequence>
<keyword evidence="2" id="KW-1185">Reference proteome</keyword>
<evidence type="ECO:0008006" key="3">
    <source>
        <dbReference type="Google" id="ProtNLM"/>
    </source>
</evidence>
<reference evidence="1 2" key="1">
    <citation type="submission" date="2008-07" db="EMBL/GenBank/DDBJ databases">
        <authorList>
            <person name="El-Sayed N."/>
            <person name="Caler E."/>
            <person name="Inman J."/>
            <person name="Amedeo P."/>
            <person name="Hass B."/>
            <person name="Wortman J."/>
        </authorList>
    </citation>
    <scope>NUCLEOTIDE SEQUENCE [LARGE SCALE GENOMIC DNA]</scope>
    <source>
        <strain evidence="2">ATCC 50983 / TXsc</strain>
    </source>
</reference>
<protein>
    <recommendedName>
        <fullName evidence="3">Decapping nuclease</fullName>
    </recommendedName>
</protein>
<proteinExistence type="predicted"/>
<dbReference type="GeneID" id="9042719"/>
<evidence type="ECO:0000313" key="2">
    <source>
        <dbReference type="Proteomes" id="UP000007800"/>
    </source>
</evidence>
<evidence type="ECO:0000313" key="1">
    <source>
        <dbReference type="EMBL" id="EER07770.1"/>
    </source>
</evidence>